<keyword evidence="2" id="KW-1185">Reference proteome</keyword>
<name>A0AAE0C2T1_9CHLO</name>
<comment type="caution">
    <text evidence="1">The sequence shown here is derived from an EMBL/GenBank/DDBJ whole genome shotgun (WGS) entry which is preliminary data.</text>
</comment>
<protein>
    <submittedName>
        <fullName evidence="1">Uncharacterized protein</fullName>
    </submittedName>
</protein>
<organism evidence="1 2">
    <name type="scientific">Cymbomonas tetramitiformis</name>
    <dbReference type="NCBI Taxonomy" id="36881"/>
    <lineage>
        <taxon>Eukaryota</taxon>
        <taxon>Viridiplantae</taxon>
        <taxon>Chlorophyta</taxon>
        <taxon>Pyramimonadophyceae</taxon>
        <taxon>Pyramimonadales</taxon>
        <taxon>Pyramimonadaceae</taxon>
        <taxon>Cymbomonas</taxon>
    </lineage>
</organism>
<sequence>MAAIQASSLRLNAPVVSARKSLAQRVPVKSAPTQKRIACVTRAEKPQRTGFVQEDNSGKANIFAVEPKQLWISSPGRDAAASEGLGGIGGNLGVFAAVVGIGAATFIVGNTVFDAPVSLEAFELEDLKSLSYYLENL</sequence>
<dbReference type="AlphaFoldDB" id="A0AAE0C2T1"/>
<dbReference type="EMBL" id="LGRX02029544">
    <property type="protein sequence ID" value="KAK3246708.1"/>
    <property type="molecule type" value="Genomic_DNA"/>
</dbReference>
<gene>
    <name evidence="1" type="ORF">CYMTET_43765</name>
</gene>
<reference evidence="1 2" key="1">
    <citation type="journal article" date="2015" name="Genome Biol. Evol.">
        <title>Comparative Genomics of a Bacterivorous Green Alga Reveals Evolutionary Causalities and Consequences of Phago-Mixotrophic Mode of Nutrition.</title>
        <authorList>
            <person name="Burns J.A."/>
            <person name="Paasch A."/>
            <person name="Narechania A."/>
            <person name="Kim E."/>
        </authorList>
    </citation>
    <scope>NUCLEOTIDE SEQUENCE [LARGE SCALE GENOMIC DNA]</scope>
    <source>
        <strain evidence="1 2">PLY_AMNH</strain>
    </source>
</reference>
<evidence type="ECO:0000313" key="1">
    <source>
        <dbReference type="EMBL" id="KAK3246708.1"/>
    </source>
</evidence>
<evidence type="ECO:0000313" key="2">
    <source>
        <dbReference type="Proteomes" id="UP001190700"/>
    </source>
</evidence>
<proteinExistence type="predicted"/>
<accession>A0AAE0C2T1</accession>
<dbReference type="Proteomes" id="UP001190700">
    <property type="component" value="Unassembled WGS sequence"/>
</dbReference>